<organism evidence="3 4">
    <name type="scientific">Pristionchus pacificus</name>
    <name type="common">Parasitic nematode worm</name>
    <dbReference type="NCBI Taxonomy" id="54126"/>
    <lineage>
        <taxon>Eukaryota</taxon>
        <taxon>Metazoa</taxon>
        <taxon>Ecdysozoa</taxon>
        <taxon>Nematoda</taxon>
        <taxon>Chromadorea</taxon>
        <taxon>Rhabditida</taxon>
        <taxon>Rhabditina</taxon>
        <taxon>Diplogasteromorpha</taxon>
        <taxon>Diplogasteroidea</taxon>
        <taxon>Neodiplogasteridae</taxon>
        <taxon>Pristionchus</taxon>
    </lineage>
</organism>
<keyword evidence="2" id="KW-0732">Signal</keyword>
<dbReference type="AlphaFoldDB" id="A0A2A6CZ18"/>
<feature type="region of interest" description="Disordered" evidence="1">
    <location>
        <begin position="62"/>
        <end position="85"/>
    </location>
</feature>
<gene>
    <name evidence="3" type="primary">WBGene00107928</name>
</gene>
<evidence type="ECO:0000313" key="4">
    <source>
        <dbReference type="Proteomes" id="UP000005239"/>
    </source>
</evidence>
<reference evidence="4" key="1">
    <citation type="journal article" date="2008" name="Nat. Genet.">
        <title>The Pristionchus pacificus genome provides a unique perspective on nematode lifestyle and parasitism.</title>
        <authorList>
            <person name="Dieterich C."/>
            <person name="Clifton S.W."/>
            <person name="Schuster L.N."/>
            <person name="Chinwalla A."/>
            <person name="Delehaunty K."/>
            <person name="Dinkelacker I."/>
            <person name="Fulton L."/>
            <person name="Fulton R."/>
            <person name="Godfrey J."/>
            <person name="Minx P."/>
            <person name="Mitreva M."/>
            <person name="Roeseler W."/>
            <person name="Tian H."/>
            <person name="Witte H."/>
            <person name="Yang S.P."/>
            <person name="Wilson R.K."/>
            <person name="Sommer R.J."/>
        </authorList>
    </citation>
    <scope>NUCLEOTIDE SEQUENCE [LARGE SCALE GENOMIC DNA]</scope>
    <source>
        <strain evidence="4">PS312</strain>
    </source>
</reference>
<evidence type="ECO:0000256" key="1">
    <source>
        <dbReference type="SAM" id="MobiDB-lite"/>
    </source>
</evidence>
<accession>A0A8R1UBQ5</accession>
<evidence type="ECO:0000313" key="3">
    <source>
        <dbReference type="EnsemblMetazoa" id="PPA18374.1"/>
    </source>
</evidence>
<keyword evidence="4" id="KW-1185">Reference proteome</keyword>
<feature type="region of interest" description="Disordered" evidence="1">
    <location>
        <begin position="292"/>
        <end position="323"/>
    </location>
</feature>
<proteinExistence type="predicted"/>
<evidence type="ECO:0000256" key="2">
    <source>
        <dbReference type="SAM" id="SignalP"/>
    </source>
</evidence>
<feature type="chain" id="PRO_5043668921" evidence="2">
    <location>
        <begin position="20"/>
        <end position="323"/>
    </location>
</feature>
<accession>A0A2A6CZ18</accession>
<feature type="region of interest" description="Disordered" evidence="1">
    <location>
        <begin position="184"/>
        <end position="240"/>
    </location>
</feature>
<feature type="compositionally biased region" description="Acidic residues" evidence="1">
    <location>
        <begin position="293"/>
        <end position="304"/>
    </location>
</feature>
<dbReference type="Proteomes" id="UP000005239">
    <property type="component" value="Unassembled WGS sequence"/>
</dbReference>
<feature type="compositionally biased region" description="Low complexity" evidence="1">
    <location>
        <begin position="200"/>
        <end position="230"/>
    </location>
</feature>
<reference evidence="3" key="2">
    <citation type="submission" date="2022-06" db="UniProtKB">
        <authorList>
            <consortium name="EnsemblMetazoa"/>
        </authorList>
    </citation>
    <scope>IDENTIFICATION</scope>
    <source>
        <strain evidence="3">PS312</strain>
    </source>
</reference>
<protein>
    <submittedName>
        <fullName evidence="3">Uncharacterized protein</fullName>
    </submittedName>
</protein>
<name>A0A2A6CZ18_PRIPA</name>
<feature type="signal peptide" evidence="2">
    <location>
        <begin position="1"/>
        <end position="19"/>
    </location>
</feature>
<sequence>MKGPLLPLTLPILPLSTLAHFQCNSLNGQHSPYLRSYSLQSPLSLFSSLPLSLPIPPPSIHSKGENANVSPSPTEGHPPSVSRSGLIPRPSHSVSISHYRVYCFHASSIAYLLRSCCCDIIYCVSVISRMFLGFQMFQFGDLQMQMCVNQNNNNDELWTGKRRPKRDFHFQVISLPQNQQYYVWPSRNGHDENSNKRKQVASSSSSSAYSSVPTTFSSIPSTSSEGPETPKATVTPTIGNGVRRGRFAVQTTKAVSPAQAIATNHRLNDDHSVSCSAPSDTFKILSISKNVSFDDESDDEEELMCSEVTISRRLSSAPPPSNR</sequence>
<dbReference type="EnsemblMetazoa" id="PPA18374.1">
    <property type="protein sequence ID" value="PPA18374.1"/>
    <property type="gene ID" value="WBGene00107928"/>
</dbReference>